<feature type="transmembrane region" description="Helical" evidence="2">
    <location>
        <begin position="370"/>
        <end position="388"/>
    </location>
</feature>
<organism evidence="3">
    <name type="scientific">Mucor ambiguus</name>
    <dbReference type="NCBI Taxonomy" id="91626"/>
    <lineage>
        <taxon>Eukaryota</taxon>
        <taxon>Fungi</taxon>
        <taxon>Fungi incertae sedis</taxon>
        <taxon>Mucoromycota</taxon>
        <taxon>Mucoromycotina</taxon>
        <taxon>Mucoromycetes</taxon>
        <taxon>Mucorales</taxon>
        <taxon>Mucorineae</taxon>
        <taxon>Mucoraceae</taxon>
        <taxon>Mucor</taxon>
    </lineage>
</organism>
<dbReference type="OrthoDB" id="2271038at2759"/>
<protein>
    <submittedName>
        <fullName evidence="3">Uncharacterized protein</fullName>
    </submittedName>
</protein>
<name>A0A0C9MR37_9FUNG</name>
<evidence type="ECO:0000256" key="1">
    <source>
        <dbReference type="SAM" id="MobiDB-lite"/>
    </source>
</evidence>
<keyword evidence="2" id="KW-0812">Transmembrane</keyword>
<evidence type="ECO:0000313" key="3">
    <source>
        <dbReference type="EMBL" id="GAN05737.1"/>
    </source>
</evidence>
<feature type="region of interest" description="Disordered" evidence="1">
    <location>
        <begin position="62"/>
        <end position="83"/>
    </location>
</feature>
<proteinExistence type="predicted"/>
<accession>A0A0C9MR37</accession>
<feature type="transmembrane region" description="Helical" evidence="2">
    <location>
        <begin position="6"/>
        <end position="33"/>
    </location>
</feature>
<reference evidence="3" key="1">
    <citation type="submission" date="2014-09" db="EMBL/GenBank/DDBJ databases">
        <title>Draft genome sequence of an oleaginous Mucoromycotina fungus Mucor ambiguus NBRC6742.</title>
        <authorList>
            <person name="Takeda I."/>
            <person name="Yamane N."/>
            <person name="Morita T."/>
            <person name="Tamano K."/>
            <person name="Machida M."/>
            <person name="Baker S."/>
            <person name="Koike H."/>
        </authorList>
    </citation>
    <scope>NUCLEOTIDE SEQUENCE</scope>
    <source>
        <strain evidence="3">NBRC 6742</strain>
    </source>
</reference>
<keyword evidence="2" id="KW-1133">Transmembrane helix</keyword>
<sequence length="391" mass="44603">MLSFFPYITSIAMFLAPYITVFVMATIFSLLIAPRFEVDYSSLKYITETYPYSLVKQLIGTQSSSSPNPYQQTGPKTIIKSNAPTTSDTVFRDQEPAWKPIESFQSDNYDSFYYSDEYAENSMGTHPIPFLFEYLPFLLYSIRILAINAWHDSDVFHQPEATFESGNEQGNTKSMFAAEDKDSESLQRICEVLMLSGLEYDACQSLDQHIAVDQATIFSPWTEADEMGIKWKEVRGGADKGCVYFIKADTIPLKLSATPNEDGTTKLSYYTKNTLGSKLIKNNECLRLLLVTYLVLEYCPEDDDPAEVERFYKKLIDEIQPDKLTVFLNTKVYGEFTVYDLFEFQMLMDACLIALYKSLSQGGPPTRKTLIGFFTLYGIAYGLYYTFVKQV</sequence>
<keyword evidence="2" id="KW-0472">Membrane</keyword>
<gene>
    <name evidence="3" type="ORF">MAM1_0100d05212</name>
</gene>
<dbReference type="EMBL" id="DF836389">
    <property type="protein sequence ID" value="GAN05737.1"/>
    <property type="molecule type" value="Genomic_DNA"/>
</dbReference>
<evidence type="ECO:0000256" key="2">
    <source>
        <dbReference type="SAM" id="Phobius"/>
    </source>
</evidence>
<keyword evidence="4" id="KW-1185">Reference proteome</keyword>
<dbReference type="AlphaFoldDB" id="A0A0C9MR37"/>
<dbReference type="Proteomes" id="UP000053815">
    <property type="component" value="Unassembled WGS sequence"/>
</dbReference>
<evidence type="ECO:0000313" key="4">
    <source>
        <dbReference type="Proteomes" id="UP000053815"/>
    </source>
</evidence>